<dbReference type="AlphaFoldDB" id="A0A9Q3VJ45"/>
<dbReference type="EMBL" id="JAJSBI010000001">
    <property type="protein sequence ID" value="MCD9872198.1"/>
    <property type="molecule type" value="Genomic_DNA"/>
</dbReference>
<evidence type="ECO:0000313" key="2">
    <source>
        <dbReference type="EMBL" id="MCD9872198.1"/>
    </source>
</evidence>
<reference evidence="2" key="1">
    <citation type="submission" date="2021-12" db="EMBL/GenBank/DDBJ databases">
        <authorList>
            <person name="Lee J.-H."/>
            <person name="Kim S.-B."/>
        </authorList>
    </citation>
    <scope>NUCLEOTIDE SEQUENCE</scope>
    <source>
        <strain evidence="2">NR30</strain>
    </source>
</reference>
<protein>
    <recommendedName>
        <fullName evidence="4">Secreted protein</fullName>
    </recommendedName>
</protein>
<evidence type="ECO:0000256" key="1">
    <source>
        <dbReference type="SAM" id="SignalP"/>
    </source>
</evidence>
<sequence>MDSGAIRRRLGAVLGVLTASGLLALAAPGVAQAADPSSCSGRKIRTFTFSTGSVRLYKDGNYLCAVTAPNSGGGKRPMMVSLQARGFEPVVDKGLFAQHAGPVRSYVGHRKVWIKGSVGRGSYDSGGWKRY</sequence>
<name>A0A9Q3VJ45_9ACTN</name>
<proteinExistence type="predicted"/>
<feature type="signal peptide" evidence="1">
    <location>
        <begin position="1"/>
        <end position="33"/>
    </location>
</feature>
<keyword evidence="1" id="KW-0732">Signal</keyword>
<comment type="caution">
    <text evidence="2">The sequence shown here is derived from an EMBL/GenBank/DDBJ whole genome shotgun (WGS) entry which is preliminary data.</text>
</comment>
<evidence type="ECO:0008006" key="4">
    <source>
        <dbReference type="Google" id="ProtNLM"/>
    </source>
</evidence>
<dbReference type="Proteomes" id="UP001108029">
    <property type="component" value="Unassembled WGS sequence"/>
</dbReference>
<dbReference type="RefSeq" id="WP_232646086.1">
    <property type="nucleotide sequence ID" value="NZ_JAJSBI010000001.1"/>
</dbReference>
<gene>
    <name evidence="2" type="ORF">LJ657_00555</name>
</gene>
<feature type="chain" id="PRO_5040257508" description="Secreted protein" evidence="1">
    <location>
        <begin position="34"/>
        <end position="131"/>
    </location>
</feature>
<evidence type="ECO:0000313" key="3">
    <source>
        <dbReference type="Proteomes" id="UP001108029"/>
    </source>
</evidence>
<accession>A0A9Q3VJ45</accession>
<keyword evidence="3" id="KW-1185">Reference proteome</keyword>
<organism evidence="2 3">
    <name type="scientific">Streptomyces guryensis</name>
    <dbReference type="NCBI Taxonomy" id="2886947"/>
    <lineage>
        <taxon>Bacteria</taxon>
        <taxon>Bacillati</taxon>
        <taxon>Actinomycetota</taxon>
        <taxon>Actinomycetes</taxon>
        <taxon>Kitasatosporales</taxon>
        <taxon>Streptomycetaceae</taxon>
        <taxon>Streptomyces</taxon>
    </lineage>
</organism>